<keyword evidence="1" id="KW-0433">Leucine-rich repeat</keyword>
<dbReference type="GO" id="GO:0043531">
    <property type="term" value="F:ADP binding"/>
    <property type="evidence" value="ECO:0007669"/>
    <property type="project" value="InterPro"/>
</dbReference>
<organism evidence="3 4">
    <name type="scientific">Artemisia annua</name>
    <name type="common">Sweet wormwood</name>
    <dbReference type="NCBI Taxonomy" id="35608"/>
    <lineage>
        <taxon>Eukaryota</taxon>
        <taxon>Viridiplantae</taxon>
        <taxon>Streptophyta</taxon>
        <taxon>Embryophyta</taxon>
        <taxon>Tracheophyta</taxon>
        <taxon>Spermatophyta</taxon>
        <taxon>Magnoliopsida</taxon>
        <taxon>eudicotyledons</taxon>
        <taxon>Gunneridae</taxon>
        <taxon>Pentapetalae</taxon>
        <taxon>asterids</taxon>
        <taxon>campanulids</taxon>
        <taxon>Asterales</taxon>
        <taxon>Asteraceae</taxon>
        <taxon>Asteroideae</taxon>
        <taxon>Anthemideae</taxon>
        <taxon>Artemisiinae</taxon>
        <taxon>Artemisia</taxon>
    </lineage>
</organism>
<dbReference type="AlphaFoldDB" id="A0A2U1N3B0"/>
<evidence type="ECO:0000313" key="3">
    <source>
        <dbReference type="EMBL" id="PWA67983.1"/>
    </source>
</evidence>
<evidence type="ECO:0000313" key="4">
    <source>
        <dbReference type="Proteomes" id="UP000245207"/>
    </source>
</evidence>
<dbReference type="PANTHER" id="PTHR36766">
    <property type="entry name" value="PLANT BROAD-SPECTRUM MILDEW RESISTANCE PROTEIN RPW8"/>
    <property type="match status" value="1"/>
</dbReference>
<sequence>MNHTIICVESLPKEEAWVLFKCVVGERVEIEAKLKPIAMKVAEECGGLPLILQVVGKALKYEENFKEWEKALYNTEKNATLGIDSKANEKNQSFYYVVCSQKTLRLN</sequence>
<dbReference type="SUPFAM" id="SSF52540">
    <property type="entry name" value="P-loop containing nucleoside triphosphate hydrolases"/>
    <property type="match status" value="1"/>
</dbReference>
<accession>A0A2U1N3B0</accession>
<dbReference type="STRING" id="35608.A0A2U1N3B0"/>
<dbReference type="Proteomes" id="UP000245207">
    <property type="component" value="Unassembled WGS sequence"/>
</dbReference>
<name>A0A2U1N3B0_ARTAN</name>
<dbReference type="GO" id="GO:0006952">
    <property type="term" value="P:defense response"/>
    <property type="evidence" value="ECO:0007669"/>
    <property type="project" value="UniProtKB-KW"/>
</dbReference>
<dbReference type="EMBL" id="PKPP01003727">
    <property type="protein sequence ID" value="PWA67983.1"/>
    <property type="molecule type" value="Genomic_DNA"/>
</dbReference>
<comment type="caution">
    <text evidence="3">The sequence shown here is derived from an EMBL/GenBank/DDBJ whole genome shotgun (WGS) entry which is preliminary data.</text>
</comment>
<dbReference type="Gene3D" id="1.10.8.430">
    <property type="entry name" value="Helical domain of apoptotic protease-activating factors"/>
    <property type="match status" value="1"/>
</dbReference>
<dbReference type="InterPro" id="IPR027417">
    <property type="entry name" value="P-loop_NTPase"/>
</dbReference>
<keyword evidence="2" id="KW-0611">Plant defense</keyword>
<evidence type="ECO:0000256" key="2">
    <source>
        <dbReference type="ARBA" id="ARBA00022821"/>
    </source>
</evidence>
<dbReference type="OrthoDB" id="1193404at2759"/>
<gene>
    <name evidence="3" type="ORF">CTI12_AA312250</name>
</gene>
<reference evidence="3 4" key="1">
    <citation type="journal article" date="2018" name="Mol. Plant">
        <title>The genome of Artemisia annua provides insight into the evolution of Asteraceae family and artemisinin biosynthesis.</title>
        <authorList>
            <person name="Shen Q."/>
            <person name="Zhang L."/>
            <person name="Liao Z."/>
            <person name="Wang S."/>
            <person name="Yan T."/>
            <person name="Shi P."/>
            <person name="Liu M."/>
            <person name="Fu X."/>
            <person name="Pan Q."/>
            <person name="Wang Y."/>
            <person name="Lv Z."/>
            <person name="Lu X."/>
            <person name="Zhang F."/>
            <person name="Jiang W."/>
            <person name="Ma Y."/>
            <person name="Chen M."/>
            <person name="Hao X."/>
            <person name="Li L."/>
            <person name="Tang Y."/>
            <person name="Lv G."/>
            <person name="Zhou Y."/>
            <person name="Sun X."/>
            <person name="Brodelius P.E."/>
            <person name="Rose J.K.C."/>
            <person name="Tang K."/>
        </authorList>
    </citation>
    <scope>NUCLEOTIDE SEQUENCE [LARGE SCALE GENOMIC DNA]</scope>
    <source>
        <strain evidence="4">cv. Huhao1</strain>
        <tissue evidence="3">Leaf</tissue>
    </source>
</reference>
<protein>
    <submittedName>
        <fullName evidence="3">Uncharacterized protein</fullName>
    </submittedName>
</protein>
<proteinExistence type="predicted"/>
<evidence type="ECO:0000256" key="1">
    <source>
        <dbReference type="ARBA" id="ARBA00022614"/>
    </source>
</evidence>
<keyword evidence="4" id="KW-1185">Reference proteome</keyword>
<dbReference type="PANTHER" id="PTHR36766:SF64">
    <property type="entry name" value="OS12G0206100 PROTEIN"/>
    <property type="match status" value="1"/>
</dbReference>
<dbReference type="InterPro" id="IPR042197">
    <property type="entry name" value="Apaf_helical"/>
</dbReference>